<dbReference type="InterPro" id="IPR013332">
    <property type="entry name" value="KPR_N"/>
</dbReference>
<dbReference type="InterPro" id="IPR008927">
    <property type="entry name" value="6-PGluconate_DH-like_C_sf"/>
</dbReference>
<keyword evidence="4" id="KW-1185">Reference proteome</keyword>
<dbReference type="OMA" id="CTYSEEM"/>
<evidence type="ECO:0000259" key="2">
    <source>
        <dbReference type="Pfam" id="PF08546"/>
    </source>
</evidence>
<gene>
    <name evidence="3" type="ORF">PADG_00213</name>
</gene>
<dbReference type="AlphaFoldDB" id="C1G023"/>
<dbReference type="Gene3D" id="3.40.50.720">
    <property type="entry name" value="NAD(P)-binding Rossmann-like Domain"/>
    <property type="match status" value="1"/>
</dbReference>
<reference evidence="3 4" key="1">
    <citation type="journal article" date="2011" name="PLoS Genet.">
        <title>Comparative genomic analysis of human fungal pathogens causing paracoccidioidomycosis.</title>
        <authorList>
            <person name="Desjardins C.A."/>
            <person name="Champion M.D."/>
            <person name="Holder J.W."/>
            <person name="Muszewska A."/>
            <person name="Goldberg J."/>
            <person name="Bailao A.M."/>
            <person name="Brigido M.M."/>
            <person name="Ferreira M.E."/>
            <person name="Garcia A.M."/>
            <person name="Grynberg M."/>
            <person name="Gujja S."/>
            <person name="Heiman D.I."/>
            <person name="Henn M.R."/>
            <person name="Kodira C.D."/>
            <person name="Leon-Narvaez H."/>
            <person name="Longo L.V."/>
            <person name="Ma L.J."/>
            <person name="Malavazi I."/>
            <person name="Matsuo A.L."/>
            <person name="Morais F.V."/>
            <person name="Pereira M."/>
            <person name="Rodriguez-Brito S."/>
            <person name="Sakthikumar S."/>
            <person name="Salem-Izacc S.M."/>
            <person name="Sykes S.M."/>
            <person name="Teixeira M.M."/>
            <person name="Vallejo M.C."/>
            <person name="Walter M.E."/>
            <person name="Yandava C."/>
            <person name="Young S."/>
            <person name="Zeng Q."/>
            <person name="Zucker J."/>
            <person name="Felipe M.S."/>
            <person name="Goldman G.H."/>
            <person name="Haas B.J."/>
            <person name="McEwen J.G."/>
            <person name="Nino-Vega G."/>
            <person name="Puccia R."/>
            <person name="San-Blas G."/>
            <person name="Soares C.M."/>
            <person name="Birren B.W."/>
            <person name="Cuomo C.A."/>
        </authorList>
    </citation>
    <scope>NUCLEOTIDE SEQUENCE [LARGE SCALE GENOMIC DNA]</scope>
    <source>
        <strain evidence="3 4">Pb18</strain>
    </source>
</reference>
<dbReference type="InterPro" id="IPR013328">
    <property type="entry name" value="6PGD_dom2"/>
</dbReference>
<protein>
    <recommendedName>
        <fullName evidence="5">Ketopantoate reductase N-terminal domain-containing protein</fullName>
    </recommendedName>
</protein>
<dbReference type="EMBL" id="KN275957">
    <property type="protein sequence ID" value="EEH43924.1"/>
    <property type="molecule type" value="Genomic_DNA"/>
</dbReference>
<dbReference type="KEGG" id="pbn:PADG_00213"/>
<feature type="domain" description="Ketopantoate reductase C-terminal" evidence="2">
    <location>
        <begin position="230"/>
        <end position="285"/>
    </location>
</feature>
<dbReference type="Gene3D" id="1.10.1040.10">
    <property type="entry name" value="N-(1-d-carboxylethyl)-l-norvaline Dehydrogenase, domain 2"/>
    <property type="match status" value="1"/>
</dbReference>
<organism evidence="3 4">
    <name type="scientific">Paracoccidioides brasiliensis (strain Pb18)</name>
    <dbReference type="NCBI Taxonomy" id="502780"/>
    <lineage>
        <taxon>Eukaryota</taxon>
        <taxon>Fungi</taxon>
        <taxon>Dikarya</taxon>
        <taxon>Ascomycota</taxon>
        <taxon>Pezizomycotina</taxon>
        <taxon>Eurotiomycetes</taxon>
        <taxon>Eurotiomycetidae</taxon>
        <taxon>Onygenales</taxon>
        <taxon>Ajellomycetaceae</taxon>
        <taxon>Paracoccidioides</taxon>
    </lineage>
</organism>
<dbReference type="eggNOG" id="ENOG502QWBM">
    <property type="taxonomic scope" value="Eukaryota"/>
</dbReference>
<evidence type="ECO:0000313" key="3">
    <source>
        <dbReference type="EMBL" id="EEH43924.1"/>
    </source>
</evidence>
<dbReference type="OrthoDB" id="3609at2759"/>
<dbReference type="InterPro" id="IPR013752">
    <property type="entry name" value="KPA_reductase"/>
</dbReference>
<dbReference type="PANTHER" id="PTHR21708">
    <property type="entry name" value="PROBABLE 2-DEHYDROPANTOATE 2-REDUCTASE"/>
    <property type="match status" value="1"/>
</dbReference>
<feature type="domain" description="Ketopantoate reductase N-terminal" evidence="1">
    <location>
        <begin position="25"/>
        <end position="186"/>
    </location>
</feature>
<dbReference type="InterPro" id="IPR051402">
    <property type="entry name" value="KPR-Related"/>
</dbReference>
<dbReference type="GO" id="GO:0005737">
    <property type="term" value="C:cytoplasm"/>
    <property type="evidence" value="ECO:0007669"/>
    <property type="project" value="TreeGrafter"/>
</dbReference>
<evidence type="ECO:0008006" key="5">
    <source>
        <dbReference type="Google" id="ProtNLM"/>
    </source>
</evidence>
<dbReference type="Pfam" id="PF08546">
    <property type="entry name" value="ApbA_C"/>
    <property type="match status" value="1"/>
</dbReference>
<dbReference type="SUPFAM" id="SSF48179">
    <property type="entry name" value="6-phosphogluconate dehydrogenase C-terminal domain-like"/>
    <property type="match status" value="1"/>
</dbReference>
<dbReference type="Proteomes" id="UP000001628">
    <property type="component" value="Unassembled WGS sequence"/>
</dbReference>
<dbReference type="PANTHER" id="PTHR21708:SF30">
    <property type="entry name" value="2-DEHYDROPANTOATE 2-REDUCTASE-RELATED"/>
    <property type="match status" value="1"/>
</dbReference>
<dbReference type="Pfam" id="PF02558">
    <property type="entry name" value="ApbA"/>
    <property type="match status" value="1"/>
</dbReference>
<accession>C1G023</accession>
<proteinExistence type="predicted"/>
<dbReference type="VEuPathDB" id="FungiDB:PADG_00213"/>
<sequence length="337" mass="38048">MTVTTAIRHSEETSSKTPEIRLRNILLIGSGGVGTIASLVLEKSRCARVTAILRSRYAVVKEKGWNIESVDHGTLKGWRPSRENGKSDEVVPSVESALEAETEPFDYVVVTTKQLPDVFSVSDLIIRPAVTLGLTTVMLIQNGINIEVPVIEAFPTNTVMSSITMIGPRTEGENTIIQLGPNIQIMGPHFHTGLERCVQTQQAREFVNIYKAGREGEEAKCTYSEEMPVARWQKLLWNATFNTLCTLMRMDVGELLSSGGRESLLIPAMWEVYSIAKVARAPPSQDMIPFYAYQQPDDCRYRPACYWTSRMEGQWSWRFCSGCRYRLLKRWVSQLRF</sequence>
<evidence type="ECO:0000259" key="1">
    <source>
        <dbReference type="Pfam" id="PF02558"/>
    </source>
</evidence>
<dbReference type="GeneID" id="22580090"/>
<dbReference type="HOGENOM" id="CLU_031468_2_1_1"/>
<name>C1G023_PARBD</name>
<dbReference type="RefSeq" id="XP_010756255.1">
    <property type="nucleotide sequence ID" value="XM_010757953.1"/>
</dbReference>
<evidence type="ECO:0000313" key="4">
    <source>
        <dbReference type="Proteomes" id="UP000001628"/>
    </source>
</evidence>
<dbReference type="InParanoid" id="C1G023"/>